<proteinExistence type="inferred from homology"/>
<dbReference type="InterPro" id="IPR027271">
    <property type="entry name" value="Acetolactate_synth/TF_NikR_C"/>
</dbReference>
<dbReference type="PANTHER" id="PTHR30239">
    <property type="entry name" value="ACETOLACTATE SYNTHASE SMALL SUBUNIT"/>
    <property type="match status" value="1"/>
</dbReference>
<evidence type="ECO:0000256" key="7">
    <source>
        <dbReference type="ARBA" id="ARBA00048670"/>
    </source>
</evidence>
<evidence type="ECO:0000259" key="9">
    <source>
        <dbReference type="PROSITE" id="PS51671"/>
    </source>
</evidence>
<dbReference type="PANTHER" id="PTHR30239:SF0">
    <property type="entry name" value="ACETOLACTATE SYNTHASE SMALL SUBUNIT 1, CHLOROPLASTIC"/>
    <property type="match status" value="1"/>
</dbReference>
<evidence type="ECO:0000256" key="6">
    <source>
        <dbReference type="ARBA" id="ARBA00023304"/>
    </source>
</evidence>
<dbReference type="PROSITE" id="PS51671">
    <property type="entry name" value="ACT"/>
    <property type="match status" value="1"/>
</dbReference>
<dbReference type="Proteomes" id="UP000294616">
    <property type="component" value="Unassembled WGS sequence"/>
</dbReference>
<reference evidence="10 11" key="1">
    <citation type="submission" date="2019-03" db="EMBL/GenBank/DDBJ databases">
        <title>Genomic Encyclopedia of Archaeal and Bacterial Type Strains, Phase II (KMG-II): from individual species to whole genera.</title>
        <authorList>
            <person name="Goeker M."/>
        </authorList>
    </citation>
    <scope>NUCLEOTIDE SEQUENCE [LARGE SCALE GENOMIC DNA]</scope>
    <source>
        <strain evidence="10 11">DSM 22554</strain>
    </source>
</reference>
<feature type="domain" description="ACT" evidence="9">
    <location>
        <begin position="7"/>
        <end position="81"/>
    </location>
</feature>
<dbReference type="SUPFAM" id="SSF55021">
    <property type="entry name" value="ACT-like"/>
    <property type="match status" value="2"/>
</dbReference>
<dbReference type="InterPro" id="IPR039557">
    <property type="entry name" value="AHAS_ACT"/>
</dbReference>
<dbReference type="InterPro" id="IPR002912">
    <property type="entry name" value="ACT_dom"/>
</dbReference>
<dbReference type="NCBIfam" id="TIGR00119">
    <property type="entry name" value="acolac_sm"/>
    <property type="match status" value="1"/>
</dbReference>
<organism evidence="10 11">
    <name type="scientific">Albibacterium bauzanense</name>
    <dbReference type="NCBI Taxonomy" id="653929"/>
    <lineage>
        <taxon>Bacteria</taxon>
        <taxon>Pseudomonadati</taxon>
        <taxon>Bacteroidota</taxon>
        <taxon>Sphingobacteriia</taxon>
        <taxon>Sphingobacteriales</taxon>
        <taxon>Sphingobacteriaceae</taxon>
        <taxon>Albibacterium</taxon>
    </lineage>
</organism>
<dbReference type="Pfam" id="PF10369">
    <property type="entry name" value="ALS_ss_C"/>
    <property type="match status" value="1"/>
</dbReference>
<dbReference type="CDD" id="cd04878">
    <property type="entry name" value="ACT_AHAS"/>
    <property type="match status" value="1"/>
</dbReference>
<comment type="pathway">
    <text evidence="1 8">Amino-acid biosynthesis; L-isoleucine biosynthesis; L-isoleucine from 2-oxobutanoate: step 1/4.</text>
</comment>
<dbReference type="OrthoDB" id="1523722at2"/>
<dbReference type="InterPro" id="IPR019455">
    <property type="entry name" value="Acetolactate_synth_ssu_C"/>
</dbReference>
<comment type="function">
    <text evidence="8">Catalyzes the conversion of 2 pyruvate molecules into acetolactate in the first common step of the biosynthetic pathway of the branched-amino acids such as leucine, isoleucine, and valine.</text>
</comment>
<comment type="similarity">
    <text evidence="3 8">Belongs to the acetolactate synthase small subunit family.</text>
</comment>
<evidence type="ECO:0000256" key="8">
    <source>
        <dbReference type="RuleBase" id="RU368092"/>
    </source>
</evidence>
<dbReference type="Gene3D" id="3.30.70.260">
    <property type="match status" value="1"/>
</dbReference>
<dbReference type="EC" id="2.2.1.6" evidence="8"/>
<dbReference type="UniPathway" id="UPA00047">
    <property type="reaction ID" value="UER00055"/>
</dbReference>
<keyword evidence="6 8" id="KW-0100">Branched-chain amino acid biosynthesis</keyword>
<dbReference type="InterPro" id="IPR004789">
    <property type="entry name" value="Acetalactate_synth_ssu"/>
</dbReference>
<dbReference type="GO" id="GO:0009099">
    <property type="term" value="P:L-valine biosynthetic process"/>
    <property type="evidence" value="ECO:0007669"/>
    <property type="project" value="UniProtKB-UniRule"/>
</dbReference>
<name>A0A4R1LLI6_9SPHI</name>
<dbReference type="AlphaFoldDB" id="A0A4R1LLI6"/>
<keyword evidence="11" id="KW-1185">Reference proteome</keyword>
<dbReference type="UniPathway" id="UPA00049">
    <property type="reaction ID" value="UER00059"/>
</dbReference>
<evidence type="ECO:0000256" key="2">
    <source>
        <dbReference type="ARBA" id="ARBA00005025"/>
    </source>
</evidence>
<keyword evidence="8" id="KW-0808">Transferase</keyword>
<gene>
    <name evidence="10" type="ORF">C8N28_2766</name>
</gene>
<evidence type="ECO:0000313" key="11">
    <source>
        <dbReference type="Proteomes" id="UP000294616"/>
    </source>
</evidence>
<comment type="caution">
    <text evidence="10">The sequence shown here is derived from an EMBL/GenBank/DDBJ whole genome shotgun (WGS) entry which is preliminary data.</text>
</comment>
<dbReference type="InterPro" id="IPR054480">
    <property type="entry name" value="AHAS_small-like_ACT"/>
</dbReference>
<dbReference type="InterPro" id="IPR045865">
    <property type="entry name" value="ACT-like_dom_sf"/>
</dbReference>
<keyword evidence="5 8" id="KW-0028">Amino-acid biosynthesis</keyword>
<comment type="catalytic activity">
    <reaction evidence="7 8">
        <text>2 pyruvate + H(+) = (2S)-2-acetolactate + CO2</text>
        <dbReference type="Rhea" id="RHEA:25249"/>
        <dbReference type="ChEBI" id="CHEBI:15361"/>
        <dbReference type="ChEBI" id="CHEBI:15378"/>
        <dbReference type="ChEBI" id="CHEBI:16526"/>
        <dbReference type="ChEBI" id="CHEBI:58476"/>
        <dbReference type="EC" id="2.2.1.6"/>
    </reaction>
</comment>
<evidence type="ECO:0000256" key="1">
    <source>
        <dbReference type="ARBA" id="ARBA00004974"/>
    </source>
</evidence>
<evidence type="ECO:0000313" key="10">
    <source>
        <dbReference type="EMBL" id="TCK79535.1"/>
    </source>
</evidence>
<evidence type="ECO:0000256" key="5">
    <source>
        <dbReference type="ARBA" id="ARBA00022605"/>
    </source>
</evidence>
<dbReference type="Gene3D" id="3.30.70.1150">
    <property type="entry name" value="ACT-like. Chain A, domain 2"/>
    <property type="match status" value="1"/>
</dbReference>
<protein>
    <recommendedName>
        <fullName evidence="8">Acetolactate synthase small subunit</fullName>
        <shortName evidence="8">AHAS</shortName>
        <shortName evidence="8">ALS</shortName>
        <ecNumber evidence="8">2.2.1.6</ecNumber>
    </recommendedName>
    <alternativeName>
        <fullName evidence="8">Acetohydroxy-acid synthase small subunit</fullName>
    </alternativeName>
</protein>
<evidence type="ECO:0000256" key="4">
    <source>
        <dbReference type="ARBA" id="ARBA00011744"/>
    </source>
</evidence>
<dbReference type="Pfam" id="PF22629">
    <property type="entry name" value="ACT_AHAS_ss"/>
    <property type="match status" value="1"/>
</dbReference>
<sequence>MLKKEFTLTIYTENKVGIIGRIAIQFSRKKINIESVTGSPSEVSGIFRFTLVINESEEVVRKVCRQLEKQVDILKAYYNTNEEIVWQEQALFKVPTSEIAERASVERLLRQYGARAVVIRNDYTIFETSGHSEEINGLTKALGKFGLIEFVRSGRIAIIKASEGFHKKLKEFENEEVSEMVENEFLDKQDKIFTM</sequence>
<accession>A0A4R1LLI6</accession>
<comment type="pathway">
    <text evidence="2 8">Amino-acid biosynthesis; L-valine biosynthesis; L-valine from pyruvate: step 1/4.</text>
</comment>
<dbReference type="GO" id="GO:0005829">
    <property type="term" value="C:cytosol"/>
    <property type="evidence" value="ECO:0007669"/>
    <property type="project" value="TreeGrafter"/>
</dbReference>
<dbReference type="GO" id="GO:0009097">
    <property type="term" value="P:isoleucine biosynthetic process"/>
    <property type="evidence" value="ECO:0007669"/>
    <property type="project" value="UniProtKB-UniRule"/>
</dbReference>
<dbReference type="RefSeq" id="WP_132225877.1">
    <property type="nucleotide sequence ID" value="NZ_SMGO01000004.1"/>
</dbReference>
<evidence type="ECO:0000256" key="3">
    <source>
        <dbReference type="ARBA" id="ARBA00006341"/>
    </source>
</evidence>
<dbReference type="GO" id="GO:0003984">
    <property type="term" value="F:acetolactate synthase activity"/>
    <property type="evidence" value="ECO:0007669"/>
    <property type="project" value="UniProtKB-UniRule"/>
</dbReference>
<dbReference type="EMBL" id="SMGO01000004">
    <property type="protein sequence ID" value="TCK79535.1"/>
    <property type="molecule type" value="Genomic_DNA"/>
</dbReference>
<dbReference type="GO" id="GO:1990610">
    <property type="term" value="F:acetolactate synthase regulator activity"/>
    <property type="evidence" value="ECO:0007669"/>
    <property type="project" value="UniProtKB-UniRule"/>
</dbReference>
<comment type="subunit">
    <text evidence="4 8">Dimer of large and small chains.</text>
</comment>